<dbReference type="EMBL" id="JAHLDV010000002">
    <property type="protein sequence ID" value="MBU3158456.1"/>
    <property type="molecule type" value="Genomic_DNA"/>
</dbReference>
<dbReference type="Proteomes" id="UP000776252">
    <property type="component" value="Unassembled WGS sequence"/>
</dbReference>
<protein>
    <recommendedName>
        <fullName evidence="3">WxcM-like, C-terminal</fullName>
    </recommendedName>
</protein>
<evidence type="ECO:0000313" key="1">
    <source>
        <dbReference type="EMBL" id="MBU3158456.1"/>
    </source>
</evidence>
<evidence type="ECO:0008006" key="3">
    <source>
        <dbReference type="Google" id="ProtNLM"/>
    </source>
</evidence>
<organism evidence="1 2">
    <name type="scientific">Clostridium frigoris</name>
    <dbReference type="NCBI Taxonomy" id="205327"/>
    <lineage>
        <taxon>Bacteria</taxon>
        <taxon>Bacillati</taxon>
        <taxon>Bacillota</taxon>
        <taxon>Clostridia</taxon>
        <taxon>Eubacteriales</taxon>
        <taxon>Clostridiaceae</taxon>
        <taxon>Clostridium</taxon>
    </lineage>
</organism>
<reference evidence="1 2" key="1">
    <citation type="submission" date="2021-06" db="EMBL/GenBank/DDBJ databases">
        <title>Clostridia strains as spoilage organisms.</title>
        <authorList>
            <person name="Wambui J."/>
            <person name="Stephan R."/>
            <person name="Stevens M.J.A."/>
        </authorList>
    </citation>
    <scope>NUCLEOTIDE SEQUENCE [LARGE SCALE GENOMIC DNA]</scope>
    <source>
        <strain evidence="1 2">DSM 14204</strain>
    </source>
</reference>
<name>A0ABS6BNF3_9CLOT</name>
<proteinExistence type="predicted"/>
<evidence type="ECO:0000313" key="2">
    <source>
        <dbReference type="Proteomes" id="UP000776252"/>
    </source>
</evidence>
<gene>
    <name evidence="1" type="ORF">KPL37_01555</name>
</gene>
<comment type="caution">
    <text evidence="1">The sequence shown here is derived from an EMBL/GenBank/DDBJ whole genome shotgun (WGS) entry which is preliminary data.</text>
</comment>
<sequence length="135" mass="15682">MDKRLIEIKEYQGDGYKPLIDFETWRVAVLKYCDELLPAKISKLQKHEESDEVFVLLQGSCTLFIADGKEDLGTIYQQHMELLKLYNIKKSTWHSHTLSKDAVVLIVENVNTCLINSPEIVLNEIEKKMITHVNY</sequence>
<keyword evidence="2" id="KW-1185">Reference proteome</keyword>
<accession>A0ABS6BNF3</accession>